<dbReference type="AlphaFoldDB" id="A0A0P1BJK1"/>
<reference evidence="2 3" key="1">
    <citation type="submission" date="2014-09" db="EMBL/GenBank/DDBJ databases">
        <authorList>
            <person name="Magalhaes I.L.F."/>
            <person name="Oliveira U."/>
            <person name="Santos F.R."/>
            <person name="Vidigal T.H.D.A."/>
            <person name="Brescovit A.D."/>
            <person name="Santos A.J."/>
        </authorList>
    </citation>
    <scope>NUCLEOTIDE SEQUENCE [LARGE SCALE GENOMIC DNA]</scope>
</reference>
<dbReference type="GO" id="GO:0016020">
    <property type="term" value="C:membrane"/>
    <property type="evidence" value="ECO:0007669"/>
    <property type="project" value="TreeGrafter"/>
</dbReference>
<feature type="transmembrane region" description="Helical" evidence="1">
    <location>
        <begin position="81"/>
        <end position="105"/>
    </location>
</feature>
<keyword evidence="1" id="KW-0472">Membrane</keyword>
<feature type="transmembrane region" description="Helical" evidence="1">
    <location>
        <begin position="126"/>
        <end position="146"/>
    </location>
</feature>
<evidence type="ECO:0000256" key="1">
    <source>
        <dbReference type="SAM" id="Phobius"/>
    </source>
</evidence>
<name>A0A0P1BJK1_9BASI</name>
<dbReference type="InterPro" id="IPR010721">
    <property type="entry name" value="UstE-like"/>
</dbReference>
<evidence type="ECO:0000313" key="2">
    <source>
        <dbReference type="EMBL" id="CEH15887.1"/>
    </source>
</evidence>
<dbReference type="PANTHER" id="PTHR32251:SF17">
    <property type="entry name" value="STEROID 5-ALPHA REDUCTASE C-TERMINAL DOMAIN-CONTAINING PROTEIN"/>
    <property type="match status" value="1"/>
</dbReference>
<dbReference type="Gene3D" id="1.20.120.1630">
    <property type="match status" value="1"/>
</dbReference>
<dbReference type="Proteomes" id="UP000054845">
    <property type="component" value="Unassembled WGS sequence"/>
</dbReference>
<sequence length="456" mass="49566">MAQTLGLGAGFKALVPTLAIIYGGQAVASVPAIAYKTEKFYDLTGSLGFFSGVAASLYSPYLTRRFIQGDKSAMLPNLRSFAPRQLIASALVVAWAARLGSFLALRIQKSGKDERFDEIKQSPVKFFGAWMAQATWITLTALPVWLINVLPAKAHPALGIVDIAALGLWAAGWGLEIVADRQKSAWREAQKAGKHDEKFISSGTWSVSRHPNYAGEVTLWSAQFLLSVRALSSNSSVGILGPAPVLLGLAALGPLFEYSLIRFASGVPLLEKGMDKKLGDDPKYKKYKETVPCFWPIVGSTNTTIVLSVKLSGRRGRHKENNNASSVRCKRTVCAFVPPTPPPPPPQVLAHCAERERFKRPRELGKRNKTAHRFALHLADLKALVAALRRLGVGQYTVVGRAINVGVKSCGPAVGLHTPAFLSFLVTVSNILIFRSVRDTRSASVDLTRLRNTKNK</sequence>
<feature type="transmembrane region" description="Helical" evidence="1">
    <location>
        <begin position="158"/>
        <end position="179"/>
    </location>
</feature>
<dbReference type="Pfam" id="PF06966">
    <property type="entry name" value="DUF1295"/>
    <property type="match status" value="1"/>
</dbReference>
<evidence type="ECO:0000313" key="3">
    <source>
        <dbReference type="Proteomes" id="UP000054845"/>
    </source>
</evidence>
<keyword evidence="3" id="KW-1185">Reference proteome</keyword>
<keyword evidence="1" id="KW-1133">Transmembrane helix</keyword>
<proteinExistence type="predicted"/>
<feature type="transmembrane region" description="Helical" evidence="1">
    <location>
        <begin position="13"/>
        <end position="33"/>
    </location>
</feature>
<dbReference type="PANTHER" id="PTHR32251">
    <property type="entry name" value="3-OXO-5-ALPHA-STEROID 4-DEHYDROGENASE"/>
    <property type="match status" value="1"/>
</dbReference>
<protein>
    <submittedName>
        <fullName evidence="2">Predicted steroid reductase</fullName>
    </submittedName>
</protein>
<dbReference type="OrthoDB" id="67965at2759"/>
<accession>A0A0P1BJK1</accession>
<dbReference type="EMBL" id="CCYA01000272">
    <property type="protein sequence ID" value="CEH15887.1"/>
    <property type="molecule type" value="Genomic_DNA"/>
</dbReference>
<organism evidence="2 3">
    <name type="scientific">Ceraceosorus bombacis</name>
    <dbReference type="NCBI Taxonomy" id="401625"/>
    <lineage>
        <taxon>Eukaryota</taxon>
        <taxon>Fungi</taxon>
        <taxon>Dikarya</taxon>
        <taxon>Basidiomycota</taxon>
        <taxon>Ustilaginomycotina</taxon>
        <taxon>Exobasidiomycetes</taxon>
        <taxon>Ceraceosorales</taxon>
        <taxon>Ceraceosoraceae</taxon>
        <taxon>Ceraceosorus</taxon>
    </lineage>
</organism>
<keyword evidence="1" id="KW-0812">Transmembrane</keyword>